<feature type="transmembrane region" description="Helical" evidence="2">
    <location>
        <begin position="207"/>
        <end position="230"/>
    </location>
</feature>
<keyword evidence="2" id="KW-1133">Transmembrane helix</keyword>
<dbReference type="AlphaFoldDB" id="A0A839AI44"/>
<dbReference type="GO" id="GO:0032153">
    <property type="term" value="C:cell division site"/>
    <property type="evidence" value="ECO:0007669"/>
    <property type="project" value="TreeGrafter"/>
</dbReference>
<dbReference type="EMBL" id="JACFXV010000063">
    <property type="protein sequence ID" value="MBA5778592.1"/>
    <property type="molecule type" value="Genomic_DNA"/>
</dbReference>
<dbReference type="GO" id="GO:0016020">
    <property type="term" value="C:membrane"/>
    <property type="evidence" value="ECO:0007669"/>
    <property type="project" value="InterPro"/>
</dbReference>
<evidence type="ECO:0000256" key="1">
    <source>
        <dbReference type="SAM" id="MobiDB-lite"/>
    </source>
</evidence>
<sequence>MANERRAAGQEPGGQAEGRRASASPRKNKASRDGKGGGRRRPPGDGLRPSAAIVPPQAVAGRALTLVVAIMSFLACITVGAVSVIDEAANAWSGDLVREVTIQIRPAEGVDMQREIDKAIALAEGMPGVGSVRALSDGETRSLLEPWLGGGLDLDTLPVPRLIEVAVDDPDIFPVADLKVAVGREITGGSLDDHSAWTERLASMANAMVIGGIAILALVLWSMALSVIFATRAAMAGNKDVVEVLHFVGAEDTFIAREFQRHFLLLGLRGGIAGGVFACLVFLVLEFAFREGSGIAGADQVDALFGGFSVGLVGYLGVLAIIFIVTVLTAATSRYAVRSHLARLE</sequence>
<comment type="caution">
    <text evidence="3">The sequence shown here is derived from an EMBL/GenBank/DDBJ whole genome shotgun (WGS) entry which is preliminary data.</text>
</comment>
<accession>A0A839AI44</accession>
<dbReference type="PANTHER" id="PTHR47755">
    <property type="entry name" value="CELL DIVISION PROTEIN FTSX"/>
    <property type="match status" value="1"/>
</dbReference>
<evidence type="ECO:0000256" key="2">
    <source>
        <dbReference type="SAM" id="Phobius"/>
    </source>
</evidence>
<evidence type="ECO:0000313" key="3">
    <source>
        <dbReference type="EMBL" id="MBA5778592.1"/>
    </source>
</evidence>
<feature type="transmembrane region" description="Helical" evidence="2">
    <location>
        <begin position="263"/>
        <end position="285"/>
    </location>
</feature>
<keyword evidence="2" id="KW-0472">Membrane</keyword>
<proteinExistence type="predicted"/>
<feature type="transmembrane region" description="Helical" evidence="2">
    <location>
        <begin position="305"/>
        <end position="331"/>
    </location>
</feature>
<dbReference type="PANTHER" id="PTHR47755:SF1">
    <property type="entry name" value="CELL DIVISION PROTEIN FTSX"/>
    <property type="match status" value="1"/>
</dbReference>
<name>A0A839AI44_9HYPH</name>
<reference evidence="3 4" key="1">
    <citation type="submission" date="2020-07" db="EMBL/GenBank/DDBJ databases">
        <title>Stappia sp., F7233, whole genome shotgun sequencing project.</title>
        <authorList>
            <person name="Jiang S."/>
            <person name="Liu Z.W."/>
            <person name="Du Z.J."/>
        </authorList>
    </citation>
    <scope>NUCLEOTIDE SEQUENCE [LARGE SCALE GENOMIC DNA]</scope>
    <source>
        <strain evidence="3 4">F7233</strain>
    </source>
</reference>
<feature type="region of interest" description="Disordered" evidence="1">
    <location>
        <begin position="1"/>
        <end position="51"/>
    </location>
</feature>
<dbReference type="Proteomes" id="UP000541109">
    <property type="component" value="Unassembled WGS sequence"/>
</dbReference>
<gene>
    <name evidence="3" type="ORF">H2509_15795</name>
</gene>
<keyword evidence="4" id="KW-1185">Reference proteome</keyword>
<organism evidence="3 4">
    <name type="scientific">Stappia albiluteola</name>
    <dbReference type="NCBI Taxonomy" id="2758565"/>
    <lineage>
        <taxon>Bacteria</taxon>
        <taxon>Pseudomonadati</taxon>
        <taxon>Pseudomonadota</taxon>
        <taxon>Alphaproteobacteria</taxon>
        <taxon>Hyphomicrobiales</taxon>
        <taxon>Stappiaceae</taxon>
        <taxon>Stappia</taxon>
    </lineage>
</organism>
<evidence type="ECO:0000313" key="4">
    <source>
        <dbReference type="Proteomes" id="UP000541109"/>
    </source>
</evidence>
<feature type="transmembrane region" description="Helical" evidence="2">
    <location>
        <begin position="63"/>
        <end position="85"/>
    </location>
</feature>
<protein>
    <submittedName>
        <fullName evidence="3">ABC transporter permease</fullName>
    </submittedName>
</protein>
<keyword evidence="2" id="KW-0812">Transmembrane</keyword>
<dbReference type="InterPro" id="IPR004513">
    <property type="entry name" value="FtsX"/>
</dbReference>
<dbReference type="GO" id="GO:0051301">
    <property type="term" value="P:cell division"/>
    <property type="evidence" value="ECO:0007669"/>
    <property type="project" value="InterPro"/>
</dbReference>